<sequence>MHTSGGLRRSLMGYTESNEEFSPVPVFEALWGTRPTRIVVGYWKPSNAPSKRDHHAVLGVLGTNDMFRVKIVRETRDGRYVDGNFPNLA</sequence>
<dbReference type="Proteomes" id="UP000045706">
    <property type="component" value="Unassembled WGS sequence"/>
</dbReference>
<reference evidence="2" key="1">
    <citation type="submission" date="2015-05" db="EMBL/GenBank/DDBJ databases">
        <authorList>
            <person name="Fogelqvist Johan"/>
        </authorList>
    </citation>
    <scope>NUCLEOTIDE SEQUENCE [LARGE SCALE GENOMIC DNA]</scope>
</reference>
<evidence type="ECO:0000313" key="2">
    <source>
        <dbReference type="Proteomes" id="UP000045706"/>
    </source>
</evidence>
<dbReference type="AlphaFoldDB" id="A0A0G4KYK0"/>
<proteinExistence type="predicted"/>
<dbReference type="EMBL" id="CVQI01005446">
    <property type="protein sequence ID" value="CRK14853.1"/>
    <property type="molecule type" value="Genomic_DNA"/>
</dbReference>
<accession>A0A0G4KYK0</accession>
<gene>
    <name evidence="1" type="ORF">BN1723_010507</name>
</gene>
<organism evidence="1 2">
    <name type="scientific">Verticillium longisporum</name>
    <name type="common">Verticillium dahliae var. longisporum</name>
    <dbReference type="NCBI Taxonomy" id="100787"/>
    <lineage>
        <taxon>Eukaryota</taxon>
        <taxon>Fungi</taxon>
        <taxon>Dikarya</taxon>
        <taxon>Ascomycota</taxon>
        <taxon>Pezizomycotina</taxon>
        <taxon>Sordariomycetes</taxon>
        <taxon>Hypocreomycetidae</taxon>
        <taxon>Glomerellales</taxon>
        <taxon>Plectosphaerellaceae</taxon>
        <taxon>Verticillium</taxon>
    </lineage>
</organism>
<protein>
    <submittedName>
        <fullName evidence="1">Uncharacterized protein</fullName>
    </submittedName>
</protein>
<name>A0A0G4KYK0_VERLO</name>
<evidence type="ECO:0000313" key="1">
    <source>
        <dbReference type="EMBL" id="CRK14853.1"/>
    </source>
</evidence>